<organism evidence="1 2">
    <name type="scientific">Furfurilactobacillus siliginis</name>
    <dbReference type="NCBI Taxonomy" id="348151"/>
    <lineage>
        <taxon>Bacteria</taxon>
        <taxon>Bacillati</taxon>
        <taxon>Bacillota</taxon>
        <taxon>Bacilli</taxon>
        <taxon>Lactobacillales</taxon>
        <taxon>Lactobacillaceae</taxon>
        <taxon>Furfurilactobacillus</taxon>
    </lineage>
</organism>
<dbReference type="AlphaFoldDB" id="A0A510VU25"/>
<reference evidence="1 2" key="1">
    <citation type="submission" date="2019-07" db="EMBL/GenBank/DDBJ databases">
        <title>Whole genome shotgun sequence of Lactobacillus siliginis NBRC 101315.</title>
        <authorList>
            <person name="Hosoyama A."/>
            <person name="Uohara A."/>
            <person name="Ohji S."/>
            <person name="Ichikawa N."/>
        </authorList>
    </citation>
    <scope>NUCLEOTIDE SEQUENCE [LARGE SCALE GENOMIC DNA]</scope>
    <source>
        <strain evidence="1 2">NBRC 101315</strain>
    </source>
</reference>
<gene>
    <name evidence="1" type="ORF">LSI01_07760</name>
</gene>
<sequence length="49" mass="5784">MSKVGLDVIMKLWSAENEFKFFFGVTSVKKELPRIVDHIRLERIVYGKQ</sequence>
<proteinExistence type="predicted"/>
<evidence type="ECO:0000313" key="1">
    <source>
        <dbReference type="EMBL" id="GEK28465.1"/>
    </source>
</evidence>
<comment type="caution">
    <text evidence="1">The sequence shown here is derived from an EMBL/GenBank/DDBJ whole genome shotgun (WGS) entry which is preliminary data.</text>
</comment>
<protein>
    <submittedName>
        <fullName evidence="1">Uncharacterized protein</fullName>
    </submittedName>
</protein>
<dbReference type="RefSeq" id="WP_237756167.1">
    <property type="nucleotide sequence ID" value="NZ_JQCB01000012.1"/>
</dbReference>
<evidence type="ECO:0000313" key="2">
    <source>
        <dbReference type="Proteomes" id="UP000321429"/>
    </source>
</evidence>
<dbReference type="EMBL" id="BJUD01000010">
    <property type="protein sequence ID" value="GEK28465.1"/>
    <property type="molecule type" value="Genomic_DNA"/>
</dbReference>
<dbReference type="Proteomes" id="UP000321429">
    <property type="component" value="Unassembled WGS sequence"/>
</dbReference>
<name>A0A510VU25_9LACO</name>
<accession>A0A510VU25</accession>